<name>A0A7S8CAK9_9BACI</name>
<protein>
    <submittedName>
        <fullName evidence="2">DUF2621 domain-containing protein</fullName>
    </submittedName>
</protein>
<keyword evidence="1" id="KW-0812">Transmembrane</keyword>
<proteinExistence type="predicted"/>
<keyword evidence="3" id="KW-1185">Reference proteome</keyword>
<dbReference type="InterPro" id="IPR020203">
    <property type="entry name" value="YneK"/>
</dbReference>
<organism evidence="2 3">
    <name type="scientific">Mangrovibacillus cuniculi</name>
    <dbReference type="NCBI Taxonomy" id="2593652"/>
    <lineage>
        <taxon>Bacteria</taxon>
        <taxon>Bacillati</taxon>
        <taxon>Bacillota</taxon>
        <taxon>Bacilli</taxon>
        <taxon>Bacillales</taxon>
        <taxon>Bacillaceae</taxon>
        <taxon>Mangrovibacillus</taxon>
    </lineage>
</organism>
<dbReference type="EMBL" id="CP049742">
    <property type="protein sequence ID" value="QPC46449.1"/>
    <property type="molecule type" value="Genomic_DNA"/>
</dbReference>
<dbReference type="AlphaFoldDB" id="A0A7S8CAK9"/>
<dbReference type="KEGG" id="mcui:G8O30_05460"/>
<keyword evidence="1" id="KW-1133">Transmembrane helix</keyword>
<reference evidence="2 3" key="1">
    <citation type="submission" date="2019-07" db="EMBL/GenBank/DDBJ databases">
        <title>Genome sequence of 2 isolates from Red Sea Mangroves.</title>
        <authorList>
            <person name="Sefrji F."/>
            <person name="Michoud G."/>
            <person name="Merlino G."/>
            <person name="Daffonchio D."/>
        </authorList>
    </citation>
    <scope>NUCLEOTIDE SEQUENCE [LARGE SCALE GENOMIC DNA]</scope>
    <source>
        <strain evidence="2 3">R1DC41</strain>
    </source>
</reference>
<dbReference type="Pfam" id="PF11084">
    <property type="entry name" value="DUF2621"/>
    <property type="match status" value="1"/>
</dbReference>
<accession>A0A7S8CAK9</accession>
<evidence type="ECO:0000313" key="3">
    <source>
        <dbReference type="Proteomes" id="UP000593626"/>
    </source>
</evidence>
<dbReference type="RefSeq" id="WP_239673971.1">
    <property type="nucleotide sequence ID" value="NZ_CP049742.1"/>
</dbReference>
<dbReference type="Proteomes" id="UP000593626">
    <property type="component" value="Chromosome"/>
</dbReference>
<evidence type="ECO:0000313" key="2">
    <source>
        <dbReference type="EMBL" id="QPC46449.1"/>
    </source>
</evidence>
<gene>
    <name evidence="2" type="ORF">G8O30_05460</name>
</gene>
<evidence type="ECO:0000256" key="1">
    <source>
        <dbReference type="SAM" id="Phobius"/>
    </source>
</evidence>
<keyword evidence="1" id="KW-0472">Membrane</keyword>
<feature type="transmembrane region" description="Helical" evidence="1">
    <location>
        <begin position="6"/>
        <end position="30"/>
    </location>
</feature>
<sequence length="156" mass="18206">MSLNGFFLWFILLWVVVLISLFAIGGYFMFRKFLKRMPKQDGWSELDWQEHYIKNTIHLWSKSEKDLLEELVSPVPELFRDVARERIAGQIGKLALEENASSITRALLIKGYIVATPKRDHNFLRKKCKELQIDLTPYEGFFQQSPELGVTSKIAK</sequence>